<protein>
    <recommendedName>
        <fullName evidence="3">beta-galactosidase</fullName>
        <ecNumber evidence="3">3.2.1.23</ecNumber>
    </recommendedName>
</protein>
<evidence type="ECO:0000313" key="8">
    <source>
        <dbReference type="EMBL" id="SHG70172.1"/>
    </source>
</evidence>
<dbReference type="InterPro" id="IPR006102">
    <property type="entry name" value="Ig-like_GH2"/>
</dbReference>
<evidence type="ECO:0000256" key="5">
    <source>
        <dbReference type="ARBA" id="ARBA00023295"/>
    </source>
</evidence>
<dbReference type="PANTHER" id="PTHR46323">
    <property type="entry name" value="BETA-GALACTOSIDASE"/>
    <property type="match status" value="1"/>
</dbReference>
<dbReference type="GO" id="GO:0009341">
    <property type="term" value="C:beta-galactosidase complex"/>
    <property type="evidence" value="ECO:0007669"/>
    <property type="project" value="TreeGrafter"/>
</dbReference>
<evidence type="ECO:0000256" key="3">
    <source>
        <dbReference type="ARBA" id="ARBA00012756"/>
    </source>
</evidence>
<gene>
    <name evidence="8" type="ORF">SAMN04488109_1469</name>
</gene>
<dbReference type="Pfam" id="PF00703">
    <property type="entry name" value="Glyco_hydro_2"/>
    <property type="match status" value="1"/>
</dbReference>
<dbReference type="PANTHER" id="PTHR46323:SF2">
    <property type="entry name" value="BETA-GALACTOSIDASE"/>
    <property type="match status" value="1"/>
</dbReference>
<comment type="similarity">
    <text evidence="2">Belongs to the glycosyl hydrolase 2 family.</text>
</comment>
<comment type="catalytic activity">
    <reaction evidence="1">
        <text>Hydrolysis of terminal non-reducing beta-D-galactose residues in beta-D-galactosides.</text>
        <dbReference type="EC" id="3.2.1.23"/>
    </reaction>
</comment>
<dbReference type="InterPro" id="IPR017853">
    <property type="entry name" value="GH"/>
</dbReference>
<dbReference type="RefSeq" id="WP_221408668.1">
    <property type="nucleotide sequence ID" value="NZ_FQWQ01000001.1"/>
</dbReference>
<dbReference type="SUPFAM" id="SSF49303">
    <property type="entry name" value="beta-Galactosidase/glucuronidase domain"/>
    <property type="match status" value="1"/>
</dbReference>
<evidence type="ECO:0000256" key="4">
    <source>
        <dbReference type="ARBA" id="ARBA00022801"/>
    </source>
</evidence>
<dbReference type="STRING" id="947013.SAMN04488109_1469"/>
<reference evidence="8 9" key="1">
    <citation type="submission" date="2016-11" db="EMBL/GenBank/DDBJ databases">
        <authorList>
            <person name="Jaros S."/>
            <person name="Januszkiewicz K."/>
            <person name="Wedrychowicz H."/>
        </authorList>
    </citation>
    <scope>NUCLEOTIDE SEQUENCE [LARGE SCALE GENOMIC DNA]</scope>
    <source>
        <strain evidence="8 9">DSM 24574</strain>
    </source>
</reference>
<evidence type="ECO:0000256" key="1">
    <source>
        <dbReference type="ARBA" id="ARBA00001412"/>
    </source>
</evidence>
<dbReference type="Gene3D" id="2.60.120.260">
    <property type="entry name" value="Galactose-binding domain-like"/>
    <property type="match status" value="1"/>
</dbReference>
<dbReference type="GO" id="GO:0005990">
    <property type="term" value="P:lactose catabolic process"/>
    <property type="evidence" value="ECO:0007669"/>
    <property type="project" value="TreeGrafter"/>
</dbReference>
<dbReference type="Gene3D" id="2.60.40.10">
    <property type="entry name" value="Immunoglobulins"/>
    <property type="match status" value="1"/>
</dbReference>
<keyword evidence="9" id="KW-1185">Reference proteome</keyword>
<dbReference type="InterPro" id="IPR006103">
    <property type="entry name" value="Glyco_hydro_2_cat"/>
</dbReference>
<keyword evidence="4 8" id="KW-0378">Hydrolase</keyword>
<evidence type="ECO:0000259" key="7">
    <source>
        <dbReference type="Pfam" id="PF02836"/>
    </source>
</evidence>
<keyword evidence="5" id="KW-0326">Glycosidase</keyword>
<proteinExistence type="inferred from homology"/>
<evidence type="ECO:0000313" key="9">
    <source>
        <dbReference type="Proteomes" id="UP000184212"/>
    </source>
</evidence>
<dbReference type="InterPro" id="IPR008979">
    <property type="entry name" value="Galactose-bd-like_sf"/>
</dbReference>
<dbReference type="SUPFAM" id="SSF51445">
    <property type="entry name" value="(Trans)glycosidases"/>
    <property type="match status" value="1"/>
</dbReference>
<dbReference type="InterPro" id="IPR036156">
    <property type="entry name" value="Beta-gal/glucu_dom_sf"/>
</dbReference>
<organism evidence="8 9">
    <name type="scientific">Chryseolinea serpens</name>
    <dbReference type="NCBI Taxonomy" id="947013"/>
    <lineage>
        <taxon>Bacteria</taxon>
        <taxon>Pseudomonadati</taxon>
        <taxon>Bacteroidota</taxon>
        <taxon>Cytophagia</taxon>
        <taxon>Cytophagales</taxon>
        <taxon>Fulvivirgaceae</taxon>
        <taxon>Chryseolinea</taxon>
    </lineage>
</organism>
<evidence type="ECO:0000259" key="6">
    <source>
        <dbReference type="Pfam" id="PF00703"/>
    </source>
</evidence>
<dbReference type="Proteomes" id="UP000184212">
    <property type="component" value="Unassembled WGS sequence"/>
</dbReference>
<dbReference type="InterPro" id="IPR050347">
    <property type="entry name" value="Bact_Beta-galactosidase"/>
</dbReference>
<sequence length="978" mass="109281">MKNNKTVTMRKEEPVLSLHGMEKSEKNPTRQITRHASLLLVILLALSARTFGQPNPATLDLSGQWSFQIDRKDEGVEGKWFTKPLNDHIMLPGSMASNGKGDDIAVNTPWTGSIFDSAFFKSPEFAPYRQPGNIKVPFWLQPVKYFKGVAWYQKTITLPPSWGDKFVELFIERAHWETTVWIDDVPLGQQNSLAVSHVYVLPAKIRPGVHRISIRVDNRVKQIDVGQNSHSISDHTQTNWNGMIGKLQLQAKPLIYVHNVKIFPNLKDQKLLVRVQLINTTHQKAKATLELQARPTASQTSNLKKISKALEVQPDSSVVEIEYHMGNAPLLWDEFNPNRYVLTVNLSHEKGKADVKDVDFGMREFSSSGTQFTINGRPVFLRGTLECAIFPKTGFPPTDKAAWTNVFVTCKAFGLNHVRFHSWCPPESAFDVADSLGIYVQIECSSWANQGSAVGDGKPVDRYILQESERIVNAYGNHPSFCLMAYGNEPAGDHQVKYLTDFVNYWKQHDNRRQYTTGAGWPLVPENNYNSTPDPRIQHWGAGLKSIINGKAPATNYDWSGIINQWPIPTVSHEIGQWCVFPDLKEIAQYDGVLKAKNFEIFEATLKKNNLRHLADSFLLASGKLQALCYKADIEAALRTKNFAGFQLLDLHDFPGQGTALVGVLNPFWKEKGYITAKEYSRFCNAIVPLARFSKMIYWNDEALDVPVEVANFSNGALNAGAATWEIADRSGKVIFKGDFPKAIIPVGNGNELGHIKQTLTQIAAPSFLILTVSVGAVQNSWDFFVYPAKHSEGTDEILVTDHLDKRAVDALNQGGKVILTPRKGSVKPEFGGDIAVGFSSIFWNTAWTNGQPPHTLGILCNPQHPAFALFPTQYHSNWQWWDAMSHSNAILLDAVDPGLHPIVRVVDDWVTSRSIGLLFECSVGKGTLIVSGIDLLTDQEQRPEARQLLLSLKNYLHQKSSRPSLAISPEKIAGIFK</sequence>
<evidence type="ECO:0000256" key="2">
    <source>
        <dbReference type="ARBA" id="ARBA00007401"/>
    </source>
</evidence>
<name>A0A1M5LYK0_9BACT</name>
<dbReference type="EC" id="3.2.1.23" evidence="3"/>
<dbReference type="InterPro" id="IPR013783">
    <property type="entry name" value="Ig-like_fold"/>
</dbReference>
<dbReference type="GO" id="GO:0004565">
    <property type="term" value="F:beta-galactosidase activity"/>
    <property type="evidence" value="ECO:0007669"/>
    <property type="project" value="UniProtKB-EC"/>
</dbReference>
<accession>A0A1M5LYK0</accession>
<dbReference type="Pfam" id="PF02836">
    <property type="entry name" value="Glyco_hydro_2_C"/>
    <property type="match status" value="1"/>
</dbReference>
<feature type="domain" description="Glycoside hydrolase family 2 catalytic" evidence="7">
    <location>
        <begin position="370"/>
        <end position="514"/>
    </location>
</feature>
<dbReference type="EMBL" id="FQWQ01000001">
    <property type="protein sequence ID" value="SHG70172.1"/>
    <property type="molecule type" value="Genomic_DNA"/>
</dbReference>
<dbReference type="AlphaFoldDB" id="A0A1M5LYK0"/>
<dbReference type="SUPFAM" id="SSF49785">
    <property type="entry name" value="Galactose-binding domain-like"/>
    <property type="match status" value="1"/>
</dbReference>
<dbReference type="Gene3D" id="3.20.20.80">
    <property type="entry name" value="Glycosidases"/>
    <property type="match status" value="1"/>
</dbReference>
<feature type="domain" description="Glycoside hydrolase family 2 immunoglobulin-like beta-sandwich" evidence="6">
    <location>
        <begin position="256"/>
        <end position="363"/>
    </location>
</feature>